<comment type="caution">
    <text evidence="1">The sequence shown here is derived from an EMBL/GenBank/DDBJ whole genome shotgun (WGS) entry which is preliminary data.</text>
</comment>
<dbReference type="EMBL" id="JAMYJR010000031">
    <property type="protein sequence ID" value="MCO8274416.1"/>
    <property type="molecule type" value="Genomic_DNA"/>
</dbReference>
<protein>
    <submittedName>
        <fullName evidence="1">Uncharacterized protein</fullName>
    </submittedName>
</protein>
<accession>A0ABT1DWI0</accession>
<proteinExistence type="predicted"/>
<gene>
    <name evidence="1" type="ORF">M1L60_27835</name>
</gene>
<name>A0ABT1DWI0_9ACTN</name>
<dbReference type="RefSeq" id="WP_253240492.1">
    <property type="nucleotide sequence ID" value="NZ_JAMYJR010000031.1"/>
</dbReference>
<keyword evidence="2" id="KW-1185">Reference proteome</keyword>
<organism evidence="1 2">
    <name type="scientific">Paractinoplanes aksuensis</name>
    <dbReference type="NCBI Taxonomy" id="2939490"/>
    <lineage>
        <taxon>Bacteria</taxon>
        <taxon>Bacillati</taxon>
        <taxon>Actinomycetota</taxon>
        <taxon>Actinomycetes</taxon>
        <taxon>Micromonosporales</taxon>
        <taxon>Micromonosporaceae</taxon>
        <taxon>Paractinoplanes</taxon>
    </lineage>
</organism>
<evidence type="ECO:0000313" key="2">
    <source>
        <dbReference type="Proteomes" id="UP001523369"/>
    </source>
</evidence>
<reference evidence="1 2" key="1">
    <citation type="submission" date="2022-06" db="EMBL/GenBank/DDBJ databases">
        <title>New Species of the Genus Actinoplanes, ActinopZanes ferrugineus.</title>
        <authorList>
            <person name="Ding P."/>
        </authorList>
    </citation>
    <scope>NUCLEOTIDE SEQUENCE [LARGE SCALE GENOMIC DNA]</scope>
    <source>
        <strain evidence="1 2">TRM88003</strain>
    </source>
</reference>
<evidence type="ECO:0000313" key="1">
    <source>
        <dbReference type="EMBL" id="MCO8274416.1"/>
    </source>
</evidence>
<sequence>MIADVVASAQELVSQQFPEGAEDTSDWLEGVPQIGARAAFAPIAVFESLHETPADYDGTAWRLWEEAFHGFEEQRQEAVAALAAKWGPPQSHSFRPEHDRVWAGDESVSKLEYDLAMFTGGEPFPAWRHGSRIIALLLGQMDKEFPIVLTLAALTMPDQASEGGAADR</sequence>
<dbReference type="Proteomes" id="UP001523369">
    <property type="component" value="Unassembled WGS sequence"/>
</dbReference>